<keyword evidence="3" id="KW-0963">Cytoplasm</keyword>
<dbReference type="SMART" id="SM00342">
    <property type="entry name" value="HTH_ARAC"/>
    <property type="match status" value="1"/>
</dbReference>
<dbReference type="RefSeq" id="WP_006781825.1">
    <property type="nucleotide sequence ID" value="NZ_CP040506.1"/>
</dbReference>
<dbReference type="InterPro" id="IPR009057">
    <property type="entry name" value="Homeodomain-like_sf"/>
</dbReference>
<dbReference type="CDD" id="cd17536">
    <property type="entry name" value="REC_YesN-like"/>
    <property type="match status" value="1"/>
</dbReference>
<dbReference type="SMART" id="SM00448">
    <property type="entry name" value="REC"/>
    <property type="match status" value="1"/>
</dbReference>
<dbReference type="Gene3D" id="3.40.50.2300">
    <property type="match status" value="1"/>
</dbReference>
<evidence type="ECO:0000256" key="5">
    <source>
        <dbReference type="ARBA" id="ARBA00023012"/>
    </source>
</evidence>
<keyword evidence="14" id="KW-1185">Reference proteome</keyword>
<evidence type="ECO:0000256" key="7">
    <source>
        <dbReference type="ARBA" id="ARBA00023125"/>
    </source>
</evidence>
<keyword evidence="5" id="KW-0902">Two-component regulatory system</keyword>
<dbReference type="HOGENOM" id="CLU_000445_5_0_9"/>
<dbReference type="InterPro" id="IPR018060">
    <property type="entry name" value="HTH_AraC"/>
</dbReference>
<dbReference type="PANTHER" id="PTHR42713">
    <property type="entry name" value="HISTIDINE KINASE-RELATED"/>
    <property type="match status" value="1"/>
</dbReference>
<name>G5IK06_9FIRM</name>
<keyword evidence="4 10" id="KW-0597">Phosphoprotein</keyword>
<dbReference type="InterPro" id="IPR011006">
    <property type="entry name" value="CheY-like_superfamily"/>
</dbReference>
<dbReference type="InterPro" id="IPR051552">
    <property type="entry name" value="HptR"/>
</dbReference>
<dbReference type="Pfam" id="PF12833">
    <property type="entry name" value="HTH_18"/>
    <property type="match status" value="1"/>
</dbReference>
<dbReference type="GO" id="GO:0003700">
    <property type="term" value="F:DNA-binding transcription factor activity"/>
    <property type="evidence" value="ECO:0007669"/>
    <property type="project" value="InterPro"/>
</dbReference>
<feature type="domain" description="HTH araC/xylS-type" evidence="11">
    <location>
        <begin position="401"/>
        <end position="499"/>
    </location>
</feature>
<dbReference type="PANTHER" id="PTHR42713:SF3">
    <property type="entry name" value="TRANSCRIPTIONAL REGULATORY PROTEIN HPTR"/>
    <property type="match status" value="1"/>
</dbReference>
<protein>
    <recommendedName>
        <fullName evidence="2">Stage 0 sporulation protein A homolog</fullName>
    </recommendedName>
</protein>
<organism evidence="13 14">
    <name type="scientific">Hungatella hathewayi WAL-18680</name>
    <dbReference type="NCBI Taxonomy" id="742737"/>
    <lineage>
        <taxon>Bacteria</taxon>
        <taxon>Bacillati</taxon>
        <taxon>Bacillota</taxon>
        <taxon>Clostridia</taxon>
        <taxon>Lachnospirales</taxon>
        <taxon>Lachnospiraceae</taxon>
        <taxon>Hungatella</taxon>
    </lineage>
</organism>
<proteinExistence type="predicted"/>
<evidence type="ECO:0000313" key="13">
    <source>
        <dbReference type="EMBL" id="EHI58190.1"/>
    </source>
</evidence>
<evidence type="ECO:0000256" key="2">
    <source>
        <dbReference type="ARBA" id="ARBA00018672"/>
    </source>
</evidence>
<dbReference type="GO" id="GO:0000160">
    <property type="term" value="P:phosphorelay signal transduction system"/>
    <property type="evidence" value="ECO:0007669"/>
    <property type="project" value="UniProtKB-KW"/>
</dbReference>
<evidence type="ECO:0000256" key="8">
    <source>
        <dbReference type="ARBA" id="ARBA00023163"/>
    </source>
</evidence>
<dbReference type="SUPFAM" id="SSF52172">
    <property type="entry name" value="CheY-like"/>
    <property type="match status" value="1"/>
</dbReference>
<keyword evidence="6" id="KW-0805">Transcription regulation</keyword>
<dbReference type="Proteomes" id="UP000005384">
    <property type="component" value="Unassembled WGS sequence"/>
</dbReference>
<comment type="function">
    <text evidence="9">May play the central regulatory role in sporulation. It may be an element of the effector pathway responsible for the activation of sporulation genes in response to nutritional stress. Spo0A may act in concert with spo0H (a sigma factor) to control the expression of some genes that are critical to the sporulation process.</text>
</comment>
<evidence type="ECO:0000256" key="3">
    <source>
        <dbReference type="ARBA" id="ARBA00022490"/>
    </source>
</evidence>
<dbReference type="EMBL" id="ADLN01000105">
    <property type="protein sequence ID" value="EHI58190.1"/>
    <property type="molecule type" value="Genomic_DNA"/>
</dbReference>
<dbReference type="OrthoDB" id="9809318at2"/>
<evidence type="ECO:0000256" key="9">
    <source>
        <dbReference type="ARBA" id="ARBA00024867"/>
    </source>
</evidence>
<comment type="subcellular location">
    <subcellularLocation>
        <location evidence="1">Cytoplasm</location>
    </subcellularLocation>
</comment>
<evidence type="ECO:0000313" key="14">
    <source>
        <dbReference type="Proteomes" id="UP000005384"/>
    </source>
</evidence>
<dbReference type="PROSITE" id="PS00041">
    <property type="entry name" value="HTH_ARAC_FAMILY_1"/>
    <property type="match status" value="1"/>
</dbReference>
<evidence type="ECO:0000256" key="6">
    <source>
        <dbReference type="ARBA" id="ARBA00023015"/>
    </source>
</evidence>
<dbReference type="InterPro" id="IPR001789">
    <property type="entry name" value="Sig_transdc_resp-reg_receiver"/>
</dbReference>
<feature type="domain" description="Response regulatory" evidence="12">
    <location>
        <begin position="4"/>
        <end position="121"/>
    </location>
</feature>
<dbReference type="PATRIC" id="fig|742737.3.peg.3813"/>
<keyword evidence="7" id="KW-0238">DNA-binding</keyword>
<evidence type="ECO:0000259" key="12">
    <source>
        <dbReference type="PROSITE" id="PS50110"/>
    </source>
</evidence>
<dbReference type="PROSITE" id="PS01124">
    <property type="entry name" value="HTH_ARAC_FAMILY_2"/>
    <property type="match status" value="1"/>
</dbReference>
<dbReference type="AlphaFoldDB" id="G5IK06"/>
<dbReference type="Gene3D" id="1.10.10.60">
    <property type="entry name" value="Homeodomain-like"/>
    <property type="match status" value="2"/>
</dbReference>
<evidence type="ECO:0000259" key="11">
    <source>
        <dbReference type="PROSITE" id="PS01124"/>
    </source>
</evidence>
<dbReference type="Pfam" id="PF00072">
    <property type="entry name" value="Response_reg"/>
    <property type="match status" value="1"/>
</dbReference>
<dbReference type="GO" id="GO:0005737">
    <property type="term" value="C:cytoplasm"/>
    <property type="evidence" value="ECO:0007669"/>
    <property type="project" value="UniProtKB-SubCell"/>
</dbReference>
<dbReference type="SUPFAM" id="SSF46689">
    <property type="entry name" value="Homeodomain-like"/>
    <property type="match status" value="1"/>
</dbReference>
<evidence type="ECO:0000256" key="4">
    <source>
        <dbReference type="ARBA" id="ARBA00022553"/>
    </source>
</evidence>
<dbReference type="GO" id="GO:0043565">
    <property type="term" value="F:sequence-specific DNA binding"/>
    <property type="evidence" value="ECO:0007669"/>
    <property type="project" value="InterPro"/>
</dbReference>
<evidence type="ECO:0000256" key="1">
    <source>
        <dbReference type="ARBA" id="ARBA00004496"/>
    </source>
</evidence>
<accession>G5IK06</accession>
<keyword evidence="8" id="KW-0804">Transcription</keyword>
<gene>
    <name evidence="13" type="ORF">HMPREF9473_03834</name>
</gene>
<reference evidence="13 14" key="1">
    <citation type="submission" date="2011-08" db="EMBL/GenBank/DDBJ databases">
        <title>The Genome Sequence of Clostridium hathewayi WAL-18680.</title>
        <authorList>
            <consortium name="The Broad Institute Genome Sequencing Platform"/>
            <person name="Earl A."/>
            <person name="Ward D."/>
            <person name="Feldgarden M."/>
            <person name="Gevers D."/>
            <person name="Finegold S.M."/>
            <person name="Summanen P.H."/>
            <person name="Molitoris D.R."/>
            <person name="Song M."/>
            <person name="Daigneault M."/>
            <person name="Allen-Vercoe E."/>
            <person name="Young S.K."/>
            <person name="Zeng Q."/>
            <person name="Gargeya S."/>
            <person name="Fitzgerald M."/>
            <person name="Haas B."/>
            <person name="Abouelleil A."/>
            <person name="Alvarado L."/>
            <person name="Arachchi H.M."/>
            <person name="Berlin A."/>
            <person name="Brown A."/>
            <person name="Chapman S.B."/>
            <person name="Chen Z."/>
            <person name="Dunbar C."/>
            <person name="Freedman E."/>
            <person name="Gearin G."/>
            <person name="Gellesch M."/>
            <person name="Goldberg J."/>
            <person name="Griggs A."/>
            <person name="Gujja S."/>
            <person name="Heiman D."/>
            <person name="Howarth C."/>
            <person name="Larson L."/>
            <person name="Lui A."/>
            <person name="MacDonald P.J.P."/>
            <person name="Montmayeur A."/>
            <person name="Murphy C."/>
            <person name="Neiman D."/>
            <person name="Pearson M."/>
            <person name="Priest M."/>
            <person name="Roberts A."/>
            <person name="Saif S."/>
            <person name="Shea T."/>
            <person name="Shenoy N."/>
            <person name="Sisk P."/>
            <person name="Stolte C."/>
            <person name="Sykes S."/>
            <person name="Wortman J."/>
            <person name="Nusbaum C."/>
            <person name="Birren B."/>
        </authorList>
    </citation>
    <scope>NUCLEOTIDE SEQUENCE [LARGE SCALE GENOMIC DNA]</scope>
    <source>
        <strain evidence="13 14">WAL-18680</strain>
    </source>
</reference>
<dbReference type="InterPro" id="IPR018062">
    <property type="entry name" value="HTH_AraC-typ_CS"/>
</dbReference>
<evidence type="ECO:0000256" key="10">
    <source>
        <dbReference type="PROSITE-ProRule" id="PRU00169"/>
    </source>
</evidence>
<dbReference type="PROSITE" id="PS50110">
    <property type="entry name" value="RESPONSE_REGULATORY"/>
    <property type="match status" value="1"/>
</dbReference>
<feature type="modified residue" description="4-aspartylphosphate" evidence="10">
    <location>
        <position position="56"/>
    </location>
</feature>
<comment type="caution">
    <text evidence="13">The sequence shown here is derived from an EMBL/GenBank/DDBJ whole genome shotgun (WGS) entry which is preliminary data.</text>
</comment>
<sequence>MAYKVVLIDDNVNTVNSLRLTVDWEGLGYEVAGVAYDGEPGARLIERVRPDVVITDIQMPGVNGLTMIEQMQDYLVNARVIVVTGYDNFQYATQAIRLSVMDYVLKPIDNEELAQTLVRAARSLDQDRQREERLKQMDLFHRRAQLLTILTSYGSQVEQGSFGRFLTGPVKQYVMIVGRSRSIISRPALERLDFEEYPDNLELVSVVADGDLVIFVGMKEESRTWKLAAQTVVNKIRDHIPEMVIAVSAVHTREEDIKLAQQEARRTVLEFSVLEKNSRIGFYEPDTGQRLGNRARLAGMEELCARLAARFDEMSVEETWEIISRSYEGNLRLLRVLLMMYCTSLMHDKLPENQWSEDVDNLVFELTQISREEDAKNWFFRLFALLKEQMEKSSGMSILIRNILDYIRRYAAEGLRLEDVSNQFHISPNYLSTLIRKETGITYQQHILLAKMAVAKQLLDDTRMRVEDIAYSIGYENYISFYNIFKCLEGMTPSEYRFRNRREGS</sequence>